<feature type="compositionally biased region" description="Basic and acidic residues" evidence="1">
    <location>
        <begin position="591"/>
        <end position="617"/>
    </location>
</feature>
<feature type="region of interest" description="Disordered" evidence="1">
    <location>
        <begin position="1199"/>
        <end position="1241"/>
    </location>
</feature>
<feature type="region of interest" description="Disordered" evidence="1">
    <location>
        <begin position="514"/>
        <end position="648"/>
    </location>
</feature>
<name>A0A8J9VMM7_BRALA</name>
<feature type="compositionally biased region" description="Basic and acidic residues" evidence="1">
    <location>
        <begin position="1294"/>
        <end position="1321"/>
    </location>
</feature>
<feature type="compositionally biased region" description="Basic residues" evidence="1">
    <location>
        <begin position="1106"/>
        <end position="1115"/>
    </location>
</feature>
<feature type="compositionally biased region" description="Basic and acidic residues" evidence="1">
    <location>
        <begin position="1562"/>
        <end position="1577"/>
    </location>
</feature>
<feature type="compositionally biased region" description="Basic and acidic residues" evidence="1">
    <location>
        <begin position="915"/>
        <end position="933"/>
    </location>
</feature>
<feature type="compositionally biased region" description="Acidic residues" evidence="1">
    <location>
        <begin position="691"/>
        <end position="701"/>
    </location>
</feature>
<feature type="compositionally biased region" description="Basic and acidic residues" evidence="1">
    <location>
        <begin position="1018"/>
        <end position="1035"/>
    </location>
</feature>
<reference evidence="2" key="1">
    <citation type="submission" date="2022-01" db="EMBL/GenBank/DDBJ databases">
        <authorList>
            <person name="Braso-Vives M."/>
        </authorList>
    </citation>
    <scope>NUCLEOTIDE SEQUENCE</scope>
</reference>
<feature type="region of interest" description="Disordered" evidence="1">
    <location>
        <begin position="690"/>
        <end position="842"/>
    </location>
</feature>
<evidence type="ECO:0000313" key="3">
    <source>
        <dbReference type="Proteomes" id="UP000838412"/>
    </source>
</evidence>
<feature type="compositionally biased region" description="Basic residues" evidence="1">
    <location>
        <begin position="618"/>
        <end position="631"/>
    </location>
</feature>
<feature type="compositionally biased region" description="Acidic residues" evidence="1">
    <location>
        <begin position="1380"/>
        <end position="1391"/>
    </location>
</feature>
<feature type="compositionally biased region" description="Low complexity" evidence="1">
    <location>
        <begin position="1166"/>
        <end position="1177"/>
    </location>
</feature>
<feature type="compositionally biased region" description="Acidic residues" evidence="1">
    <location>
        <begin position="1036"/>
        <end position="1046"/>
    </location>
</feature>
<dbReference type="OrthoDB" id="10071568at2759"/>
<feature type="compositionally biased region" description="Polar residues" evidence="1">
    <location>
        <begin position="1611"/>
        <end position="1624"/>
    </location>
</feature>
<gene>
    <name evidence="2" type="primary">Hypp494</name>
    <name evidence="2" type="ORF">BLAG_LOCUS1715</name>
</gene>
<accession>A0A8J9VMM7</accession>
<evidence type="ECO:0000313" key="2">
    <source>
        <dbReference type="EMBL" id="CAH1232729.1"/>
    </source>
</evidence>
<sequence length="1667" mass="183384">MPVDRKAERFVNRLAHKLNSDECATMGEAKFRAMFQTAVDDLPDNKKLKDFLVDNFDTYFNKLWRNVQGIPAVHEAVPGSVEHRYNLRAADGLRSALSWVGTLPQAEQMPHYLNLFQRWFPSAEGSDALLDNIISSKKDDLDCLVTLTQLLNLNKQAVALQKVASAFVRRLEEAYDSCLQEDKQERATELREVVLRFLTVLNIQRDPAVKWEDPGYEDLVAAFVSLYVDLSLLVTRTQPSSDSVGRVSQSIGNCILVWLGHSPTHILDVLLQSEPDGERDGAILTPVYRRFLHTAPSPLTHQAYIRYMCAVCKAREIIPQNSPTWKSLQKAALSTPAPPSFLPWLGTCSAELMDQVPNTPKWRGSHVTQFIILEASQDFRENLLDLLTEGLEQSDSVESEVKVQTEDKGRPSADTDLFFVDTSKDGDTVAQMGIDGTEVEHSGKEAQLLGEIHTLLGGMDVGQDMPEEREGSGESDVEEVEFQVPKSKAKRKEEVAEIVAQSLQTYRRHSVRIRAQEERDSTSGLWAVKSPVSPLQGRAARTARKDSRDSTEEQVVDIESNKLKASSEESMSVAAGESVSEPQEMEVIKITSDDKEGDDKELVKHGRDIPKSVDKGQKKGKKEKGKKKSKKESKEGGSEHDKLERSFEDIKCLEGESYDSSQESVEMMAFKATASELLLDVEKFISTTKEDEQELQVDMDTEESKTDTTEAMKEVASAENGEDNCLQAEVTGSEENQMKQDTESVVVECDDDSGELSGAEKEEVQSPEGSPTIEEQGLADTQDEMQSVPDSPSDTEDGKLKTTILKLRQQPRPPTSTAEPDLDQSEIIPLVIEGDSRSKTGEEVVEVVDEEVVVEAATASSTKIEEIQKESIFKTPASPSRGKSSPARANLSPSKASAVKTAGLASSPSTRRRRLSTDDELHELVAEVTEKIAQDNSEDDVKSLAPATPPSKSADKRRRSTLGQSYGKYIEKQTFPDVVMEGTDTGDVVEGSATNDVVAGQTEKSEAPDDNTSVCKESSLEHTTLKGADTSKVDESETVYSDEEEESSKLVKSSRKSSKKTKEREPTPMVKRERRKTSQQTLQPVGEEPSRETAPNSSDSSLSSNNRRKSLRRRKLDLNDEQEAEKSKEELEKQSGNKLSEETAEQSEESVLVLEDKESQETSAMEVTTNTETAVVERQPGKNEDDVAVVQPISDVSSEQLMESTGKKQGKVLRMVQSSPTPKRNKEEQDRIKLVSPQGSPELQFATSGHIVVRVSSDAPDHKPVIVQSPTGELIIKAYNPKVVVAPDLAGNAKRLDFDGTGTADKDGGHHAEGTGTKRDVSSASLDIPKGKMVLRTRSKSPIPSDSSSLTSVSSMSDTATGSRRKSRRSLRKVKKEPVVLEEVEDKDDVDPILLDPAVPSTSGTRAQRSKVPRVILEDIGSQQTQVSDSDLSVSSQSSTRRRRSKAATVPPIQEDSDSQGTSRRSSDLSVSSQSSSRRRRSKATTVSPIHEDSDSQGSRRSTRKRATGREKESPPKKVKTSGDDEGDEEKRKSGVESGPELIVLDSSPVKATQEDPPETGGEERPVTRGRVKRESESTSVSEVWSDVDMFSLSPPRTKRGRRLKAVHETLSNASSVSDQSALDSEQEGSVSARTRSSRKRRSEHAGKLTRSAVMAEVEAKKRLSML</sequence>
<feature type="compositionally biased region" description="Basic residues" evidence="1">
    <location>
        <begin position="1363"/>
        <end position="1375"/>
    </location>
</feature>
<feature type="compositionally biased region" description="Low complexity" evidence="1">
    <location>
        <begin position="1096"/>
        <end position="1105"/>
    </location>
</feature>
<feature type="compositionally biased region" description="Basic and acidic residues" evidence="1">
    <location>
        <begin position="1224"/>
        <end position="1233"/>
    </location>
</feature>
<evidence type="ECO:0000256" key="1">
    <source>
        <dbReference type="SAM" id="MobiDB-lite"/>
    </source>
</evidence>
<feature type="compositionally biased region" description="Basic and acidic residues" evidence="1">
    <location>
        <begin position="1124"/>
        <end position="1141"/>
    </location>
</feature>
<organism evidence="2 3">
    <name type="scientific">Branchiostoma lanceolatum</name>
    <name type="common">Common lancelet</name>
    <name type="synonym">Amphioxus lanceolatum</name>
    <dbReference type="NCBI Taxonomy" id="7740"/>
    <lineage>
        <taxon>Eukaryota</taxon>
        <taxon>Metazoa</taxon>
        <taxon>Chordata</taxon>
        <taxon>Cephalochordata</taxon>
        <taxon>Leptocardii</taxon>
        <taxon>Amphioxiformes</taxon>
        <taxon>Branchiostomatidae</taxon>
        <taxon>Branchiostoma</taxon>
    </lineage>
</organism>
<proteinExistence type="predicted"/>
<feature type="compositionally biased region" description="Basic and acidic residues" evidence="1">
    <location>
        <begin position="632"/>
        <end position="648"/>
    </location>
</feature>
<feature type="compositionally biased region" description="Low complexity" evidence="1">
    <location>
        <begin position="1340"/>
        <end position="1357"/>
    </location>
</feature>
<feature type="compositionally biased region" description="Basic and acidic residues" evidence="1">
    <location>
        <begin position="863"/>
        <end position="872"/>
    </location>
</feature>
<keyword evidence="3" id="KW-1185">Reference proteome</keyword>
<feature type="region of interest" description="Disordered" evidence="1">
    <location>
        <begin position="1293"/>
        <end position="1583"/>
    </location>
</feature>
<feature type="compositionally biased region" description="Basic and acidic residues" evidence="1">
    <location>
        <begin position="702"/>
        <end position="713"/>
    </location>
</feature>
<feature type="region of interest" description="Disordered" evidence="1">
    <location>
        <begin position="1611"/>
        <end position="1654"/>
    </location>
</feature>
<dbReference type="Proteomes" id="UP000838412">
    <property type="component" value="Chromosome 1"/>
</dbReference>
<feature type="compositionally biased region" description="Low complexity" evidence="1">
    <location>
        <begin position="1422"/>
        <end position="1439"/>
    </location>
</feature>
<feature type="region of interest" description="Disordered" evidence="1">
    <location>
        <begin position="856"/>
        <end position="1186"/>
    </location>
</feature>
<dbReference type="EMBL" id="OV696686">
    <property type="protein sequence ID" value="CAH1232729.1"/>
    <property type="molecule type" value="Genomic_DNA"/>
</dbReference>
<protein>
    <submittedName>
        <fullName evidence="2">Hypp494 protein</fullName>
    </submittedName>
</protein>